<gene>
    <name evidence="2" type="ORF">CYJ73_09280</name>
</gene>
<dbReference type="EMBL" id="PKJC01000005">
    <property type="protein sequence ID" value="PKZ65743.1"/>
    <property type="molecule type" value="Genomic_DNA"/>
</dbReference>
<comment type="caution">
    <text evidence="2">The sequence shown here is derived from an EMBL/GenBank/DDBJ whole genome shotgun (WGS) entry which is preliminary data.</text>
</comment>
<dbReference type="RefSeq" id="WP_101819934.1">
    <property type="nucleotide sequence ID" value="NZ_PKJC01000005.1"/>
</dbReference>
<reference evidence="2 3" key="1">
    <citation type="submission" date="2017-12" db="EMBL/GenBank/DDBJ databases">
        <title>Phylogenetic diversity of female urinary microbiome.</title>
        <authorList>
            <person name="Thomas-White K."/>
            <person name="Wolfe A.J."/>
        </authorList>
    </citation>
    <scope>NUCLEOTIDE SEQUENCE [LARGE SCALE GENOMIC DNA]</scope>
    <source>
        <strain evidence="2 3">UMB0777</strain>
    </source>
</reference>
<dbReference type="SUPFAM" id="SSF54593">
    <property type="entry name" value="Glyoxalase/Bleomycin resistance protein/Dihydroxybiphenyl dioxygenase"/>
    <property type="match status" value="1"/>
</dbReference>
<sequence>MSLTLGAIAQIAYVVDDVATAAQRFSARTGAGPFFLRRNIIEVAHGPAGDGGGFDHSSAYGQWGAVQVELVEVHSAAPAEFAATTSGRGRVHHVATLVPSFDDEQARLTALGHPALLTATTPSGNSFAFHDTRAEFGHLVEIYEPAASIVALYAKVAAAADGWNGRRAVRDF</sequence>
<evidence type="ECO:0000313" key="3">
    <source>
        <dbReference type="Proteomes" id="UP000234662"/>
    </source>
</evidence>
<organism evidence="2 3">
    <name type="scientific">Gordonia terrae</name>
    <dbReference type="NCBI Taxonomy" id="2055"/>
    <lineage>
        <taxon>Bacteria</taxon>
        <taxon>Bacillati</taxon>
        <taxon>Actinomycetota</taxon>
        <taxon>Actinomycetes</taxon>
        <taxon>Mycobacteriales</taxon>
        <taxon>Gordoniaceae</taxon>
        <taxon>Gordonia</taxon>
    </lineage>
</organism>
<dbReference type="InterPro" id="IPR029068">
    <property type="entry name" value="Glyas_Bleomycin-R_OHBP_Dase"/>
</dbReference>
<dbReference type="Proteomes" id="UP000234662">
    <property type="component" value="Unassembled WGS sequence"/>
</dbReference>
<dbReference type="STRING" id="2055.BCM27_24170"/>
<name>A0A2I1R9C7_9ACTN</name>
<dbReference type="PROSITE" id="PS51819">
    <property type="entry name" value="VOC"/>
    <property type="match status" value="1"/>
</dbReference>
<dbReference type="Gene3D" id="3.10.180.10">
    <property type="entry name" value="2,3-Dihydroxybiphenyl 1,2-Dioxygenase, domain 1"/>
    <property type="match status" value="1"/>
</dbReference>
<evidence type="ECO:0000313" key="2">
    <source>
        <dbReference type="EMBL" id="PKZ65743.1"/>
    </source>
</evidence>
<dbReference type="InterPro" id="IPR037523">
    <property type="entry name" value="VOC_core"/>
</dbReference>
<dbReference type="AlphaFoldDB" id="A0A2I1R9C7"/>
<protein>
    <recommendedName>
        <fullName evidence="1">VOC domain-containing protein</fullName>
    </recommendedName>
</protein>
<feature type="domain" description="VOC" evidence="1">
    <location>
        <begin position="7"/>
        <end position="145"/>
    </location>
</feature>
<evidence type="ECO:0000259" key="1">
    <source>
        <dbReference type="PROSITE" id="PS51819"/>
    </source>
</evidence>
<accession>A0A2I1R9C7</accession>
<proteinExistence type="predicted"/>
<dbReference type="Pfam" id="PF13669">
    <property type="entry name" value="Glyoxalase_4"/>
    <property type="match status" value="1"/>
</dbReference>